<evidence type="ECO:0000313" key="16">
    <source>
        <dbReference type="EMBL" id="EKC44915.1"/>
    </source>
</evidence>
<dbReference type="GO" id="GO:0009252">
    <property type="term" value="P:peptidoglycan biosynthetic process"/>
    <property type="evidence" value="ECO:0007669"/>
    <property type="project" value="UniProtKB-KW"/>
</dbReference>
<evidence type="ECO:0000256" key="10">
    <source>
        <dbReference type="ARBA" id="ARBA00038367"/>
    </source>
</evidence>
<dbReference type="FunFam" id="3.65.10.10:FF:000001">
    <property type="entry name" value="UDP-N-acetylglucosamine 1-carboxyvinyltransferase"/>
    <property type="match status" value="1"/>
</dbReference>
<accession>K1RTT1</accession>
<evidence type="ECO:0000256" key="7">
    <source>
        <dbReference type="ARBA" id="ARBA00022984"/>
    </source>
</evidence>
<comment type="pathway">
    <text evidence="2">Cell wall biogenesis; peptidoglycan biosynthesis.</text>
</comment>
<comment type="subcellular location">
    <subcellularLocation>
        <location evidence="1">Cytoplasm</location>
    </subcellularLocation>
</comment>
<dbReference type="GO" id="GO:0008360">
    <property type="term" value="P:regulation of cell shape"/>
    <property type="evidence" value="ECO:0007669"/>
    <property type="project" value="UniProtKB-KW"/>
</dbReference>
<evidence type="ECO:0000256" key="6">
    <source>
        <dbReference type="ARBA" id="ARBA00022960"/>
    </source>
</evidence>
<dbReference type="GO" id="GO:0005737">
    <property type="term" value="C:cytoplasm"/>
    <property type="evidence" value="ECO:0007669"/>
    <property type="project" value="UniProtKB-SubCell"/>
</dbReference>
<dbReference type="GO" id="GO:0008760">
    <property type="term" value="F:UDP-N-acetylglucosamine 1-carboxyvinyltransferase activity"/>
    <property type="evidence" value="ECO:0007669"/>
    <property type="project" value="UniProtKB-EC"/>
</dbReference>
<evidence type="ECO:0000256" key="1">
    <source>
        <dbReference type="ARBA" id="ARBA00004496"/>
    </source>
</evidence>
<gene>
    <name evidence="16" type="ORF">LEA_20424</name>
</gene>
<dbReference type="Pfam" id="PF00275">
    <property type="entry name" value="EPSP_synthase"/>
    <property type="match status" value="1"/>
</dbReference>
<dbReference type="CDD" id="cd01555">
    <property type="entry name" value="UdpNAET"/>
    <property type="match status" value="1"/>
</dbReference>
<dbReference type="SUPFAM" id="SSF55205">
    <property type="entry name" value="EPT/RTPC-like"/>
    <property type="match status" value="1"/>
</dbReference>
<feature type="non-terminal residue" evidence="16">
    <location>
        <position position="394"/>
    </location>
</feature>
<dbReference type="GO" id="GO:0019277">
    <property type="term" value="P:UDP-N-acetylgalactosamine biosynthetic process"/>
    <property type="evidence" value="ECO:0007669"/>
    <property type="project" value="InterPro"/>
</dbReference>
<evidence type="ECO:0000256" key="11">
    <source>
        <dbReference type="ARBA" id="ARBA00039108"/>
    </source>
</evidence>
<dbReference type="InterPro" id="IPR001986">
    <property type="entry name" value="Enolpyruvate_Tfrase_dom"/>
</dbReference>
<dbReference type="EC" id="2.5.1.7" evidence="11"/>
<dbReference type="InterPro" id="IPR005750">
    <property type="entry name" value="UDP_GlcNAc_COvinyl_MurA"/>
</dbReference>
<dbReference type="GO" id="GO:0071555">
    <property type="term" value="P:cell wall organization"/>
    <property type="evidence" value="ECO:0007669"/>
    <property type="project" value="UniProtKB-KW"/>
</dbReference>
<keyword evidence="8" id="KW-0131">Cell cycle</keyword>
<keyword evidence="4" id="KW-0132">Cell division</keyword>
<reference evidence="16" key="1">
    <citation type="journal article" date="2013" name="Environ. Microbiol.">
        <title>Microbiota from the distal guts of lean and obese adolescents exhibit partial functional redundancy besides clear differences in community structure.</title>
        <authorList>
            <person name="Ferrer M."/>
            <person name="Ruiz A."/>
            <person name="Lanza F."/>
            <person name="Haange S.B."/>
            <person name="Oberbach A."/>
            <person name="Till H."/>
            <person name="Bargiela R."/>
            <person name="Campoy C."/>
            <person name="Segura M.T."/>
            <person name="Richter M."/>
            <person name="von Bergen M."/>
            <person name="Seifert J."/>
            <person name="Suarez A."/>
        </authorList>
    </citation>
    <scope>NUCLEOTIDE SEQUENCE</scope>
</reference>
<evidence type="ECO:0000256" key="4">
    <source>
        <dbReference type="ARBA" id="ARBA00022618"/>
    </source>
</evidence>
<evidence type="ECO:0000256" key="5">
    <source>
        <dbReference type="ARBA" id="ARBA00022679"/>
    </source>
</evidence>
<comment type="similarity">
    <text evidence="10">Belongs to the EPSP synthase family. MurA subfamily.</text>
</comment>
<keyword evidence="6" id="KW-0133">Cell shape</keyword>
<dbReference type="GO" id="GO:0051301">
    <property type="term" value="P:cell division"/>
    <property type="evidence" value="ECO:0007669"/>
    <property type="project" value="UniProtKB-KW"/>
</dbReference>
<evidence type="ECO:0000256" key="13">
    <source>
        <dbReference type="ARBA" id="ARBA00042842"/>
    </source>
</evidence>
<sequence length="394" mass="41996">MEKFVIHGGKPLNGDVVIGGAKNAAVAILPATILAADKCTIENLPCISDVMASLQILSELGASIRMISKSTYEIDTTHLNCTEVSNELSRQMRASYYFLGALLGRFGAGQVAMPGGCNLGPRPIDQHLKAFTAMGADDSVEYGMIRVRAEHLTGSHIFFDTVSVGATMNAMLAAVKAEGLTILENVAREPHVVDLANCLNMMGADVHGAGTDVIKIRGVKQLHGCSYSIIPDQIEAGSYMVGAAITGGDVTLHNVIPKHMEPITAKLRAAGCEVTEYDDAMRIVRHGAIHPVKIKTMPHPGFPTDMQPLMTVLLTLADGTSIVTEGIWENRFRYVDELIRMGANIQVDGQVAVIEGVKKLYPAPLRALDLRAGAAMVMAALAADGVSEIDETAH</sequence>
<comment type="caution">
    <text evidence="16">The sequence shown here is derived from an EMBL/GenBank/DDBJ whole genome shotgun (WGS) entry which is preliminary data.</text>
</comment>
<keyword evidence="9" id="KW-0961">Cell wall biogenesis/degradation</keyword>
<proteinExistence type="inferred from homology"/>
<dbReference type="PANTHER" id="PTHR43783:SF2">
    <property type="entry name" value="UDP-N-ACETYLGLUCOSAMINE 1-CARBOXYVINYLTRANSFERASE 2"/>
    <property type="match status" value="1"/>
</dbReference>
<dbReference type="AlphaFoldDB" id="K1RTT1"/>
<protein>
    <recommendedName>
        <fullName evidence="12">UDP-N-acetylglucosamine 1-carboxyvinyltransferase</fullName>
        <ecNumber evidence="11">2.5.1.7</ecNumber>
    </recommendedName>
    <alternativeName>
        <fullName evidence="13">UDP-N-acetylglucosamine enolpyruvyl transferase</fullName>
    </alternativeName>
</protein>
<evidence type="ECO:0000256" key="3">
    <source>
        <dbReference type="ARBA" id="ARBA00022490"/>
    </source>
</evidence>
<dbReference type="InterPro" id="IPR050068">
    <property type="entry name" value="MurA_subfamily"/>
</dbReference>
<keyword evidence="3" id="KW-0963">Cytoplasm</keyword>
<keyword evidence="7" id="KW-0573">Peptidoglycan synthesis</keyword>
<comment type="catalytic activity">
    <reaction evidence="14">
        <text>phosphoenolpyruvate + UDP-N-acetyl-alpha-D-glucosamine = UDP-N-acetyl-3-O-(1-carboxyvinyl)-alpha-D-glucosamine + phosphate</text>
        <dbReference type="Rhea" id="RHEA:18681"/>
        <dbReference type="ChEBI" id="CHEBI:43474"/>
        <dbReference type="ChEBI" id="CHEBI:57705"/>
        <dbReference type="ChEBI" id="CHEBI:58702"/>
        <dbReference type="ChEBI" id="CHEBI:68483"/>
        <dbReference type="EC" id="2.5.1.7"/>
    </reaction>
</comment>
<dbReference type="HAMAP" id="MF_00111">
    <property type="entry name" value="MurA"/>
    <property type="match status" value="1"/>
</dbReference>
<evidence type="ECO:0000256" key="14">
    <source>
        <dbReference type="ARBA" id="ARBA00047527"/>
    </source>
</evidence>
<feature type="domain" description="Enolpyruvate transferase" evidence="15">
    <location>
        <begin position="7"/>
        <end position="394"/>
    </location>
</feature>
<dbReference type="InterPro" id="IPR013792">
    <property type="entry name" value="RNA3'P_cycl/enolpyr_Trfase_a/b"/>
</dbReference>
<evidence type="ECO:0000256" key="12">
    <source>
        <dbReference type="ARBA" id="ARBA00039754"/>
    </source>
</evidence>
<dbReference type="Gene3D" id="3.65.10.10">
    <property type="entry name" value="Enolpyruvate transferase domain"/>
    <property type="match status" value="2"/>
</dbReference>
<dbReference type="NCBIfam" id="NF006873">
    <property type="entry name" value="PRK09369.1"/>
    <property type="match status" value="1"/>
</dbReference>
<evidence type="ECO:0000256" key="9">
    <source>
        <dbReference type="ARBA" id="ARBA00023316"/>
    </source>
</evidence>
<evidence type="ECO:0000256" key="8">
    <source>
        <dbReference type="ARBA" id="ARBA00023306"/>
    </source>
</evidence>
<evidence type="ECO:0000256" key="2">
    <source>
        <dbReference type="ARBA" id="ARBA00004752"/>
    </source>
</evidence>
<keyword evidence="5 16" id="KW-0808">Transferase</keyword>
<dbReference type="InterPro" id="IPR036968">
    <property type="entry name" value="Enolpyruvate_Tfrase_sf"/>
</dbReference>
<organism evidence="16">
    <name type="scientific">human gut metagenome</name>
    <dbReference type="NCBI Taxonomy" id="408170"/>
    <lineage>
        <taxon>unclassified sequences</taxon>
        <taxon>metagenomes</taxon>
        <taxon>organismal metagenomes</taxon>
    </lineage>
</organism>
<dbReference type="PANTHER" id="PTHR43783">
    <property type="entry name" value="UDP-N-ACETYLGLUCOSAMINE 1-CARBOXYVINYLTRANSFERASE"/>
    <property type="match status" value="1"/>
</dbReference>
<name>K1RTT1_9ZZZZ</name>
<dbReference type="NCBIfam" id="TIGR01072">
    <property type="entry name" value="murA"/>
    <property type="match status" value="1"/>
</dbReference>
<evidence type="ECO:0000259" key="15">
    <source>
        <dbReference type="Pfam" id="PF00275"/>
    </source>
</evidence>
<dbReference type="EMBL" id="AJWY01014037">
    <property type="protein sequence ID" value="EKC44915.1"/>
    <property type="molecule type" value="Genomic_DNA"/>
</dbReference>